<feature type="chain" id="PRO_5002937709" description="Secreted protein" evidence="1">
    <location>
        <begin position="27"/>
        <end position="118"/>
    </location>
</feature>
<accession>C4J3W4</accession>
<dbReference type="EMBL" id="BT085511">
    <property type="protein sequence ID" value="ACR35864.1"/>
    <property type="molecule type" value="mRNA"/>
</dbReference>
<name>C4J3W4_MAIZE</name>
<dbReference type="AlphaFoldDB" id="C4J3W4"/>
<reference evidence="2" key="1">
    <citation type="journal article" date="2009" name="PLoS Genet.">
        <title>Sequencing, mapping, and analysis of 27,455 maize full-length cDNAs.</title>
        <authorList>
            <person name="Soderlund C."/>
            <person name="Descour A."/>
            <person name="Kudrna D."/>
            <person name="Bomhoff M."/>
            <person name="Boyd L."/>
            <person name="Currie J."/>
            <person name="Angelova A."/>
            <person name="Collura K."/>
            <person name="Wissotski M."/>
            <person name="Ashley E."/>
            <person name="Morrow D."/>
            <person name="Fernandes J."/>
            <person name="Walbot V."/>
            <person name="Yu Y."/>
        </authorList>
    </citation>
    <scope>NUCLEOTIDE SEQUENCE</scope>
    <source>
        <strain evidence="2">B73</strain>
    </source>
</reference>
<feature type="signal peptide" evidence="1">
    <location>
        <begin position="1"/>
        <end position="26"/>
    </location>
</feature>
<proteinExistence type="evidence at transcript level"/>
<organism evidence="2">
    <name type="scientific">Zea mays</name>
    <name type="common">Maize</name>
    <dbReference type="NCBI Taxonomy" id="4577"/>
    <lineage>
        <taxon>Eukaryota</taxon>
        <taxon>Viridiplantae</taxon>
        <taxon>Streptophyta</taxon>
        <taxon>Embryophyta</taxon>
        <taxon>Tracheophyta</taxon>
        <taxon>Spermatophyta</taxon>
        <taxon>Magnoliopsida</taxon>
        <taxon>Liliopsida</taxon>
        <taxon>Poales</taxon>
        <taxon>Poaceae</taxon>
        <taxon>PACMAD clade</taxon>
        <taxon>Panicoideae</taxon>
        <taxon>Andropogonodae</taxon>
        <taxon>Andropogoneae</taxon>
        <taxon>Tripsacinae</taxon>
        <taxon>Zea</taxon>
    </lineage>
</organism>
<evidence type="ECO:0000256" key="1">
    <source>
        <dbReference type="SAM" id="SignalP"/>
    </source>
</evidence>
<protein>
    <recommendedName>
        <fullName evidence="3">Secreted protein</fullName>
    </recommendedName>
</protein>
<evidence type="ECO:0008006" key="3">
    <source>
        <dbReference type="Google" id="ProtNLM"/>
    </source>
</evidence>
<sequence length="118" mass="12410">MAAMLASKAWAVQMLLVALSRRMCCSRVCIAMRSAGLPVESTLTPMIRPGMRRLYSCDVARNAACGPPYPMGTPKRCAEPTAMSAPISPGGRSAVSASRSVAMTTLTPWACASRTNSA</sequence>
<keyword evidence="1" id="KW-0732">Signal</keyword>
<evidence type="ECO:0000313" key="2">
    <source>
        <dbReference type="EMBL" id="ACR35864.1"/>
    </source>
</evidence>
<reference evidence="2" key="2">
    <citation type="submission" date="2012-06" db="EMBL/GenBank/DDBJ databases">
        <authorList>
            <person name="Yu Y."/>
            <person name="Currie J."/>
            <person name="Lomeli R."/>
            <person name="Angelova A."/>
            <person name="Collura K."/>
            <person name="Wissotski M."/>
            <person name="Campos D."/>
            <person name="Kudrna D."/>
            <person name="Golser W."/>
            <person name="Ashely E."/>
            <person name="Descour A."/>
            <person name="Fernandes J."/>
            <person name="Soderlund C."/>
            <person name="Walbot V."/>
        </authorList>
    </citation>
    <scope>NUCLEOTIDE SEQUENCE</scope>
    <source>
        <strain evidence="2">B73</strain>
    </source>
</reference>